<proteinExistence type="predicted"/>
<feature type="non-terminal residue" evidence="2">
    <location>
        <position position="182"/>
    </location>
</feature>
<feature type="compositionally biased region" description="Low complexity" evidence="1">
    <location>
        <begin position="78"/>
        <end position="96"/>
    </location>
</feature>
<evidence type="ECO:0000313" key="2">
    <source>
        <dbReference type="EMBL" id="CAA9361198.1"/>
    </source>
</evidence>
<feature type="compositionally biased region" description="Basic and acidic residues" evidence="1">
    <location>
        <begin position="25"/>
        <end position="34"/>
    </location>
</feature>
<dbReference type="EMBL" id="CADCUH010000171">
    <property type="protein sequence ID" value="CAA9361198.1"/>
    <property type="molecule type" value="Genomic_DNA"/>
</dbReference>
<feature type="region of interest" description="Disordered" evidence="1">
    <location>
        <begin position="1"/>
        <end position="182"/>
    </location>
</feature>
<sequence>DDPAPCRPVPRPRRRPPRGRAAARGRADHVDRVRPLPAAHPAAQVRRARRRTARPAGGRAVDDVAARPGAPHGRRRAGLVPPTVRRTGRRPALPVGRGTGRRLRRRGRRPRGRRGGLAGVARGGRLRRGVHRGHRPGVRRLGLGRGADLAARAARPHGRGVRTAQRPRRPAARADRRPARAV</sequence>
<name>A0A6J4MJQ3_9ACTN</name>
<feature type="compositionally biased region" description="Basic residues" evidence="1">
    <location>
        <begin position="99"/>
        <end position="114"/>
    </location>
</feature>
<reference evidence="2" key="1">
    <citation type="submission" date="2020-02" db="EMBL/GenBank/DDBJ databases">
        <authorList>
            <person name="Meier V. D."/>
        </authorList>
    </citation>
    <scope>NUCLEOTIDE SEQUENCE</scope>
    <source>
        <strain evidence="2">AVDCRST_MAG36</strain>
    </source>
</reference>
<dbReference type="AlphaFoldDB" id="A0A6J4MJQ3"/>
<gene>
    <name evidence="2" type="ORF">AVDCRST_MAG36-2655</name>
</gene>
<feature type="non-terminal residue" evidence="2">
    <location>
        <position position="1"/>
    </location>
</feature>
<accession>A0A6J4MJQ3</accession>
<protein>
    <submittedName>
        <fullName evidence="2">Uncharacterized protein</fullName>
    </submittedName>
</protein>
<feature type="compositionally biased region" description="Basic and acidic residues" evidence="1">
    <location>
        <begin position="172"/>
        <end position="182"/>
    </location>
</feature>
<feature type="compositionally biased region" description="Basic residues" evidence="1">
    <location>
        <begin position="10"/>
        <end position="23"/>
    </location>
</feature>
<feature type="compositionally biased region" description="Basic residues" evidence="1">
    <location>
        <begin position="124"/>
        <end position="138"/>
    </location>
</feature>
<organism evidence="2">
    <name type="scientific">uncultured Nocardioidaceae bacterium</name>
    <dbReference type="NCBI Taxonomy" id="253824"/>
    <lineage>
        <taxon>Bacteria</taxon>
        <taxon>Bacillati</taxon>
        <taxon>Actinomycetota</taxon>
        <taxon>Actinomycetes</taxon>
        <taxon>Propionibacteriales</taxon>
        <taxon>Nocardioidaceae</taxon>
        <taxon>environmental samples</taxon>
    </lineage>
</organism>
<evidence type="ECO:0000256" key="1">
    <source>
        <dbReference type="SAM" id="MobiDB-lite"/>
    </source>
</evidence>
<feature type="compositionally biased region" description="Basic residues" evidence="1">
    <location>
        <begin position="154"/>
        <end position="171"/>
    </location>
</feature>